<accession>A0A9D5A9M2</accession>
<evidence type="ECO:0000256" key="1">
    <source>
        <dbReference type="ARBA" id="ARBA00004123"/>
    </source>
</evidence>
<dbReference type="AlphaFoldDB" id="A0A9D5A9M2"/>
<dbReference type="Gramene" id="Psat06G0343000-T1">
    <property type="protein sequence ID" value="KAI5397610.1"/>
    <property type="gene ID" value="KIW84_063430"/>
</dbReference>
<comment type="caution">
    <text evidence="8">The sequence shown here is derived from an EMBL/GenBank/DDBJ whole genome shotgun (WGS) entry which is preliminary data.</text>
</comment>
<evidence type="ECO:0000256" key="5">
    <source>
        <dbReference type="ARBA" id="ARBA00023163"/>
    </source>
</evidence>
<comment type="similarity">
    <text evidence="2 7">Belongs to the BBR/BPC family.</text>
</comment>
<gene>
    <name evidence="8" type="ORF">KIW84_063430</name>
</gene>
<evidence type="ECO:0000256" key="2">
    <source>
        <dbReference type="ARBA" id="ARBA00007911"/>
    </source>
</evidence>
<protein>
    <recommendedName>
        <fullName evidence="7">GAGA-binding transcriptional activator</fullName>
    </recommendedName>
</protein>
<dbReference type="InterPro" id="IPR010409">
    <property type="entry name" value="GAGA-bd_tscrpt_act"/>
</dbReference>
<comment type="subcellular location">
    <subcellularLocation>
        <location evidence="1 7">Nucleus</location>
    </subcellularLocation>
</comment>
<dbReference type="GO" id="GO:0005634">
    <property type="term" value="C:nucleus"/>
    <property type="evidence" value="ECO:0007669"/>
    <property type="project" value="UniProtKB-SubCell"/>
</dbReference>
<keyword evidence="3 7" id="KW-0805">Transcription regulation</keyword>
<proteinExistence type="inferred from homology"/>
<dbReference type="GO" id="GO:0003700">
    <property type="term" value="F:DNA-binding transcription factor activity"/>
    <property type="evidence" value="ECO:0007669"/>
    <property type="project" value="UniProtKB-UniRule"/>
</dbReference>
<comment type="function">
    <text evidence="7">Transcriptional regulator that specifically binds to GA-rich elements (GAGA-repeats) present in regulatory sequences of genes involved in developmental processes.</text>
</comment>
<dbReference type="EMBL" id="JAMSHJ010000006">
    <property type="protein sequence ID" value="KAI5397610.1"/>
    <property type="molecule type" value="Genomic_DNA"/>
</dbReference>
<evidence type="ECO:0000256" key="7">
    <source>
        <dbReference type="RuleBase" id="RU367160"/>
    </source>
</evidence>
<evidence type="ECO:0000313" key="8">
    <source>
        <dbReference type="EMBL" id="KAI5397610.1"/>
    </source>
</evidence>
<dbReference type="Pfam" id="PF06217">
    <property type="entry name" value="GAGA_bind"/>
    <property type="match status" value="1"/>
</dbReference>
<sequence>MAERQATILEIELEAAISEKNEALAARDVALRQRDEALAQRDNALLERDNALAALQCRNSSANFSFNGGNHCGSKRMHRSSNHHLSNKDCRSSAKSPSNLPFSVNASGQFCGVAVHPIYQETLSMALAKHFDAWLLIVDSLSLPGRAPSKEVEVTKESSRPERPVFIKRSSTQAALNLSQNSLDGLIPSKMTTNLHALQT</sequence>
<dbReference type="GO" id="GO:0003677">
    <property type="term" value="F:DNA binding"/>
    <property type="evidence" value="ECO:0007669"/>
    <property type="project" value="UniProtKB-KW"/>
</dbReference>
<evidence type="ECO:0000313" key="9">
    <source>
        <dbReference type="Proteomes" id="UP001058974"/>
    </source>
</evidence>
<keyword evidence="5 7" id="KW-0804">Transcription</keyword>
<evidence type="ECO:0000256" key="3">
    <source>
        <dbReference type="ARBA" id="ARBA00023015"/>
    </source>
</evidence>
<name>A0A9D5A9M2_PEA</name>
<keyword evidence="9" id="KW-1185">Reference proteome</keyword>
<dbReference type="Proteomes" id="UP001058974">
    <property type="component" value="Chromosome 6"/>
</dbReference>
<organism evidence="8 9">
    <name type="scientific">Pisum sativum</name>
    <name type="common">Garden pea</name>
    <name type="synonym">Lathyrus oleraceus</name>
    <dbReference type="NCBI Taxonomy" id="3888"/>
    <lineage>
        <taxon>Eukaryota</taxon>
        <taxon>Viridiplantae</taxon>
        <taxon>Streptophyta</taxon>
        <taxon>Embryophyta</taxon>
        <taxon>Tracheophyta</taxon>
        <taxon>Spermatophyta</taxon>
        <taxon>Magnoliopsida</taxon>
        <taxon>eudicotyledons</taxon>
        <taxon>Gunneridae</taxon>
        <taxon>Pentapetalae</taxon>
        <taxon>rosids</taxon>
        <taxon>fabids</taxon>
        <taxon>Fabales</taxon>
        <taxon>Fabaceae</taxon>
        <taxon>Papilionoideae</taxon>
        <taxon>50 kb inversion clade</taxon>
        <taxon>NPAAA clade</taxon>
        <taxon>Hologalegina</taxon>
        <taxon>IRL clade</taxon>
        <taxon>Fabeae</taxon>
        <taxon>Lathyrus</taxon>
    </lineage>
</organism>
<reference evidence="8 9" key="1">
    <citation type="journal article" date="2022" name="Nat. Genet.">
        <title>Improved pea reference genome and pan-genome highlight genomic features and evolutionary characteristics.</title>
        <authorList>
            <person name="Yang T."/>
            <person name="Liu R."/>
            <person name="Luo Y."/>
            <person name="Hu S."/>
            <person name="Wang D."/>
            <person name="Wang C."/>
            <person name="Pandey M.K."/>
            <person name="Ge S."/>
            <person name="Xu Q."/>
            <person name="Li N."/>
            <person name="Li G."/>
            <person name="Huang Y."/>
            <person name="Saxena R.K."/>
            <person name="Ji Y."/>
            <person name="Li M."/>
            <person name="Yan X."/>
            <person name="He Y."/>
            <person name="Liu Y."/>
            <person name="Wang X."/>
            <person name="Xiang C."/>
            <person name="Varshney R.K."/>
            <person name="Ding H."/>
            <person name="Gao S."/>
            <person name="Zong X."/>
        </authorList>
    </citation>
    <scope>NUCLEOTIDE SEQUENCE [LARGE SCALE GENOMIC DNA]</scope>
    <source>
        <strain evidence="8 9">cv. Zhongwan 6</strain>
    </source>
</reference>
<evidence type="ECO:0000256" key="4">
    <source>
        <dbReference type="ARBA" id="ARBA00023125"/>
    </source>
</evidence>
<keyword evidence="6 7" id="KW-0539">Nucleus</keyword>
<evidence type="ECO:0000256" key="6">
    <source>
        <dbReference type="ARBA" id="ARBA00023242"/>
    </source>
</evidence>
<keyword evidence="4 7" id="KW-0238">DNA-binding</keyword>